<name>A0A1R3GB13_9ROSI</name>
<evidence type="ECO:0000313" key="4">
    <source>
        <dbReference type="Proteomes" id="UP000187203"/>
    </source>
</evidence>
<evidence type="ECO:0000256" key="2">
    <source>
        <dbReference type="PROSITE-ProRule" id="PRU00708"/>
    </source>
</evidence>
<keyword evidence="4" id="KW-1185">Reference proteome</keyword>
<dbReference type="Proteomes" id="UP000187203">
    <property type="component" value="Unassembled WGS sequence"/>
</dbReference>
<dbReference type="Pfam" id="PF01535">
    <property type="entry name" value="PPR"/>
    <property type="match status" value="3"/>
</dbReference>
<proteinExistence type="predicted"/>
<sequence>MSANGYQEQALDVYKIMVAEGNLPTHITFASVLSACGSVLDLELGRRCHGLVIKIGLDKNIFVSNGLLSVYAKCGVMREAVKVFKSIDKHNERIVGNNLGEVSVVSWNIMIAGSGQKGQTCAKCGDVETARWIEAIELFRKMQFQSIKLDRTIATIIFGSCAAMDFVEGGRQVHAALQKVALHTDVYIANGLISMSYTEFNRVHSLIVKDGYSNDVYVSTALIDMYCKCGDIDGTRKYFDMMPLRNTVTWIEMIHGYAQNGLGDEAIRLSQDMVSSAAASTLDLYATDSYHSRYYGGSLVESYLPRPRGEAPLIETNLWRRENNEMDKLQPTYASDALAYYNQMHCNQDFRPEAASISVSSRYSFGGASLSFVESELDYPISPYL</sequence>
<organism evidence="3 4">
    <name type="scientific">Corchorus olitorius</name>
    <dbReference type="NCBI Taxonomy" id="93759"/>
    <lineage>
        <taxon>Eukaryota</taxon>
        <taxon>Viridiplantae</taxon>
        <taxon>Streptophyta</taxon>
        <taxon>Embryophyta</taxon>
        <taxon>Tracheophyta</taxon>
        <taxon>Spermatophyta</taxon>
        <taxon>Magnoliopsida</taxon>
        <taxon>eudicotyledons</taxon>
        <taxon>Gunneridae</taxon>
        <taxon>Pentapetalae</taxon>
        <taxon>rosids</taxon>
        <taxon>malvids</taxon>
        <taxon>Malvales</taxon>
        <taxon>Malvaceae</taxon>
        <taxon>Grewioideae</taxon>
        <taxon>Apeibeae</taxon>
        <taxon>Corchorus</taxon>
    </lineage>
</organism>
<dbReference type="OrthoDB" id="185373at2759"/>
<keyword evidence="1" id="KW-0677">Repeat</keyword>
<dbReference type="GO" id="GO:0003723">
    <property type="term" value="F:RNA binding"/>
    <property type="evidence" value="ECO:0007669"/>
    <property type="project" value="InterPro"/>
</dbReference>
<dbReference type="AlphaFoldDB" id="A0A1R3GB13"/>
<evidence type="ECO:0000313" key="3">
    <source>
        <dbReference type="EMBL" id="OMO55289.1"/>
    </source>
</evidence>
<dbReference type="InterPro" id="IPR002885">
    <property type="entry name" value="PPR_rpt"/>
</dbReference>
<gene>
    <name evidence="3" type="ORF">COLO4_36077</name>
</gene>
<feature type="repeat" description="PPR" evidence="2">
    <location>
        <begin position="246"/>
        <end position="280"/>
    </location>
</feature>
<reference evidence="4" key="1">
    <citation type="submission" date="2013-09" db="EMBL/GenBank/DDBJ databases">
        <title>Corchorus olitorius genome sequencing.</title>
        <authorList>
            <person name="Alam M."/>
            <person name="Haque M.S."/>
            <person name="Islam M.S."/>
            <person name="Emdad E.M."/>
            <person name="Islam M.M."/>
            <person name="Ahmed B."/>
            <person name="Halim A."/>
            <person name="Hossen Q.M.M."/>
            <person name="Hossain M.Z."/>
            <person name="Ahmed R."/>
            <person name="Khan M.M."/>
            <person name="Islam R."/>
            <person name="Rashid M.M."/>
            <person name="Khan S.A."/>
            <person name="Rahman M.S."/>
            <person name="Alam M."/>
            <person name="Yahiya A.S."/>
            <person name="Khan M.S."/>
            <person name="Azam M.S."/>
            <person name="Haque T."/>
            <person name="Lashkar M.Z.H."/>
            <person name="Akhand A.I."/>
            <person name="Morshed G."/>
            <person name="Roy S."/>
            <person name="Uddin K.S."/>
            <person name="Rabeya T."/>
            <person name="Hossain A.S."/>
            <person name="Chowdhury A."/>
            <person name="Snigdha A.R."/>
            <person name="Mortoza M.S."/>
            <person name="Matin S.A."/>
            <person name="Hoque S.M.E."/>
            <person name="Islam M.K."/>
            <person name="Roy D.K."/>
            <person name="Haider R."/>
            <person name="Moosa M.M."/>
            <person name="Elias S.M."/>
            <person name="Hasan A.M."/>
            <person name="Jahan S."/>
            <person name="Shafiuddin M."/>
            <person name="Mahmood N."/>
            <person name="Shommy N.S."/>
        </authorList>
    </citation>
    <scope>NUCLEOTIDE SEQUENCE [LARGE SCALE GENOMIC DNA]</scope>
    <source>
        <strain evidence="4">cv. O-4</strain>
    </source>
</reference>
<comment type="caution">
    <text evidence="3">The sequence shown here is derived from an EMBL/GenBank/DDBJ whole genome shotgun (WGS) entry which is preliminary data.</text>
</comment>
<dbReference type="EMBL" id="AWUE01022992">
    <property type="protein sequence ID" value="OMO55289.1"/>
    <property type="molecule type" value="Genomic_DNA"/>
</dbReference>
<dbReference type="NCBIfam" id="TIGR00756">
    <property type="entry name" value="PPR"/>
    <property type="match status" value="1"/>
</dbReference>
<dbReference type="PANTHER" id="PTHR47926">
    <property type="entry name" value="PENTATRICOPEPTIDE REPEAT-CONTAINING PROTEIN"/>
    <property type="match status" value="1"/>
</dbReference>
<dbReference type="FunFam" id="1.25.40.10:FF:000285">
    <property type="entry name" value="Pentatricopeptide repeat-containing protein, chloroplastic"/>
    <property type="match status" value="1"/>
</dbReference>
<evidence type="ECO:0000256" key="1">
    <source>
        <dbReference type="ARBA" id="ARBA00022737"/>
    </source>
</evidence>
<dbReference type="PANTHER" id="PTHR47926:SF468">
    <property type="entry name" value="PENTATRICOPEPTIDE REPEAT-CONTAINING PROTEIN"/>
    <property type="match status" value="1"/>
</dbReference>
<dbReference type="Gene3D" id="1.25.40.10">
    <property type="entry name" value="Tetratricopeptide repeat domain"/>
    <property type="match status" value="2"/>
</dbReference>
<dbReference type="InterPro" id="IPR011990">
    <property type="entry name" value="TPR-like_helical_dom_sf"/>
</dbReference>
<protein>
    <recommendedName>
        <fullName evidence="5">Pentatricopeptide repeat-containing protein</fullName>
    </recommendedName>
</protein>
<dbReference type="PROSITE" id="PS51375">
    <property type="entry name" value="PPR"/>
    <property type="match status" value="1"/>
</dbReference>
<dbReference type="InterPro" id="IPR046960">
    <property type="entry name" value="PPR_At4g14850-like_plant"/>
</dbReference>
<dbReference type="STRING" id="93759.A0A1R3GB13"/>
<dbReference type="GO" id="GO:0009451">
    <property type="term" value="P:RNA modification"/>
    <property type="evidence" value="ECO:0007669"/>
    <property type="project" value="InterPro"/>
</dbReference>
<accession>A0A1R3GB13</accession>
<evidence type="ECO:0008006" key="5">
    <source>
        <dbReference type="Google" id="ProtNLM"/>
    </source>
</evidence>